<proteinExistence type="predicted"/>
<feature type="transmembrane region" description="Helical" evidence="2">
    <location>
        <begin position="199"/>
        <end position="221"/>
    </location>
</feature>
<feature type="non-terminal residue" evidence="3">
    <location>
        <position position="362"/>
    </location>
</feature>
<dbReference type="InterPro" id="IPR052953">
    <property type="entry name" value="Ser-rich/MCO-related"/>
</dbReference>
<evidence type="ECO:0008006" key="5">
    <source>
        <dbReference type="Google" id="ProtNLM"/>
    </source>
</evidence>
<dbReference type="CDD" id="cd12087">
    <property type="entry name" value="TM_EGFR-like"/>
    <property type="match status" value="1"/>
</dbReference>
<dbReference type="Proteomes" id="UP000034947">
    <property type="component" value="Unassembled WGS sequence"/>
</dbReference>
<protein>
    <recommendedName>
        <fullName evidence="5">Extracellular serine-rich protein</fullName>
    </recommendedName>
</protein>
<keyword evidence="4" id="KW-1185">Reference proteome</keyword>
<feature type="region of interest" description="Disordered" evidence="1">
    <location>
        <begin position="249"/>
        <end position="269"/>
    </location>
</feature>
<keyword evidence="2" id="KW-0812">Transmembrane</keyword>
<evidence type="ECO:0000256" key="2">
    <source>
        <dbReference type="SAM" id="Phobius"/>
    </source>
</evidence>
<evidence type="ECO:0000313" key="3">
    <source>
        <dbReference type="EMBL" id="KKK20947.1"/>
    </source>
</evidence>
<dbReference type="PANTHER" id="PTHR34883:SF8">
    <property type="entry name" value="EXTRACELLULAR SERINE-RICH PROTEIN (AFU_ORTHOLOGUE AFUA_6G00670)"/>
    <property type="match status" value="1"/>
</dbReference>
<gene>
    <name evidence="3" type="ORF">AOCH_004179</name>
</gene>
<dbReference type="VEuPathDB" id="FungiDB:P175DRAFT_0405875"/>
<feature type="compositionally biased region" description="Low complexity" evidence="1">
    <location>
        <begin position="289"/>
        <end position="315"/>
    </location>
</feature>
<feature type="region of interest" description="Disordered" evidence="1">
    <location>
        <begin position="282"/>
        <end position="362"/>
    </location>
</feature>
<keyword evidence="2" id="KW-1133">Transmembrane helix</keyword>
<keyword evidence="2" id="KW-0472">Membrane</keyword>
<dbReference type="OrthoDB" id="2331100at2759"/>
<feature type="compositionally biased region" description="Low complexity" evidence="1">
    <location>
        <begin position="164"/>
        <end position="192"/>
    </location>
</feature>
<comment type="caution">
    <text evidence="3">The sequence shown here is derived from an EMBL/GenBank/DDBJ whole genome shotgun (WGS) entry which is preliminary data.</text>
</comment>
<dbReference type="PANTHER" id="PTHR34883">
    <property type="entry name" value="SERINE-RICH PROTEIN, PUTATIVE-RELATED-RELATED"/>
    <property type="match status" value="1"/>
</dbReference>
<evidence type="ECO:0000256" key="1">
    <source>
        <dbReference type="SAM" id="MobiDB-lite"/>
    </source>
</evidence>
<dbReference type="InterPro" id="IPR008972">
    <property type="entry name" value="Cupredoxin"/>
</dbReference>
<feature type="region of interest" description="Disordered" evidence="1">
    <location>
        <begin position="153"/>
        <end position="192"/>
    </location>
</feature>
<dbReference type="Gene3D" id="2.60.40.420">
    <property type="entry name" value="Cupredoxins - blue copper proteins"/>
    <property type="match status" value="1"/>
</dbReference>
<dbReference type="AlphaFoldDB" id="A0A0F8XBF2"/>
<dbReference type="EMBL" id="JYKN01001322">
    <property type="protein sequence ID" value="KKK20947.1"/>
    <property type="molecule type" value="Genomic_DNA"/>
</dbReference>
<organism evidence="3 4">
    <name type="scientific">Aspergillus ochraceoroseus</name>
    <dbReference type="NCBI Taxonomy" id="138278"/>
    <lineage>
        <taxon>Eukaryota</taxon>
        <taxon>Fungi</taxon>
        <taxon>Dikarya</taxon>
        <taxon>Ascomycota</taxon>
        <taxon>Pezizomycotina</taxon>
        <taxon>Eurotiomycetes</taxon>
        <taxon>Eurotiomycetidae</taxon>
        <taxon>Eurotiales</taxon>
        <taxon>Aspergillaceae</taxon>
        <taxon>Aspergillus</taxon>
        <taxon>Aspergillus subgen. Nidulantes</taxon>
    </lineage>
</organism>
<accession>A0A0F8XBF2</accession>
<feature type="compositionally biased region" description="Low complexity" evidence="1">
    <location>
        <begin position="1"/>
        <end position="21"/>
    </location>
</feature>
<name>A0A0F8XBF2_9EURO</name>
<dbReference type="SUPFAM" id="SSF49503">
    <property type="entry name" value="Cupredoxins"/>
    <property type="match status" value="1"/>
</dbReference>
<dbReference type="CDD" id="cd00920">
    <property type="entry name" value="Cupredoxin"/>
    <property type="match status" value="1"/>
</dbReference>
<sequence>MSSNSSSSSSSSSTSTAASATHTIQVGPRESPHQYVPHSISANVGDVVVFQFYPRNHSVVQADYNAPCIPANGDYFFSGIFDTFDEVNGQLVGDPPTWSWTVDRSEPTFFYCTAIDSCLENGMVGAINPNASMTWQTQYTSALNAPYMLFPGQPMPAEGEQQQSSPSSTTSSASPSSPSTTLGNPSASSSSSSSLSGGAIAGIVIGAVIAVLVIGALLFLLGRNNVYKQWVTSQSAEGSTTARTARWALFQSGGPGPGPGTGAMKSEMDSCVGGGSLPYSGASPVNMALQSQGQGQSHGHSHSQSQSQSLRQSQGPGPGPGSGPELGIGQVEYGYGHPGQQQQQQQQPPYWIWDQSVMPKGR</sequence>
<evidence type="ECO:0000313" key="4">
    <source>
        <dbReference type="Proteomes" id="UP000034947"/>
    </source>
</evidence>
<reference evidence="3 4" key="1">
    <citation type="submission" date="2015-02" db="EMBL/GenBank/DDBJ databases">
        <title>Draft Genome Sequences of Two Closely-Related Aflatoxigenic Aspergillus Species Obtained from the Cote d'Ivoire.</title>
        <authorList>
            <person name="Moore G.G."/>
            <person name="Beltz S.B."/>
            <person name="Mack B.M."/>
        </authorList>
    </citation>
    <scope>NUCLEOTIDE SEQUENCE [LARGE SCALE GENOMIC DNA]</scope>
    <source>
        <strain evidence="3 4">SRRC1432</strain>
    </source>
</reference>
<feature type="region of interest" description="Disordered" evidence="1">
    <location>
        <begin position="1"/>
        <end position="37"/>
    </location>
</feature>